<evidence type="ECO:0000313" key="3">
    <source>
        <dbReference type="Proteomes" id="UP000189701"/>
    </source>
</evidence>
<protein>
    <submittedName>
        <fullName evidence="4">Uncharacterized protein LOC104231764</fullName>
    </submittedName>
</protein>
<dbReference type="eggNOG" id="ENOG502S7WM">
    <property type="taxonomic scope" value="Eukaryota"/>
</dbReference>
<feature type="compositionally biased region" description="Basic and acidic residues" evidence="1">
    <location>
        <begin position="143"/>
        <end position="154"/>
    </location>
</feature>
<evidence type="ECO:0000256" key="1">
    <source>
        <dbReference type="SAM" id="MobiDB-lite"/>
    </source>
</evidence>
<evidence type="ECO:0000313" key="4">
    <source>
        <dbReference type="RefSeq" id="XP_009783117.1"/>
    </source>
</evidence>
<evidence type="ECO:0000256" key="2">
    <source>
        <dbReference type="SAM" id="SignalP"/>
    </source>
</evidence>
<feature type="signal peptide" evidence="2">
    <location>
        <begin position="1"/>
        <end position="29"/>
    </location>
</feature>
<proteinExistence type="predicted"/>
<dbReference type="Proteomes" id="UP000189701">
    <property type="component" value="Unplaced"/>
</dbReference>
<accession>A0A1U7WT55</accession>
<keyword evidence="2" id="KW-0732">Signal</keyword>
<name>A0A1U7WT55_NICSY</name>
<dbReference type="AlphaFoldDB" id="A0A1U7WT55"/>
<feature type="compositionally biased region" description="Polar residues" evidence="1">
    <location>
        <begin position="133"/>
        <end position="142"/>
    </location>
</feature>
<gene>
    <name evidence="4" type="primary">LOC104231764</name>
</gene>
<keyword evidence="3" id="KW-1185">Reference proteome</keyword>
<organism evidence="3 4">
    <name type="scientific">Nicotiana sylvestris</name>
    <name type="common">Wood tobacco</name>
    <name type="synonym">South American tobacco</name>
    <dbReference type="NCBI Taxonomy" id="4096"/>
    <lineage>
        <taxon>Eukaryota</taxon>
        <taxon>Viridiplantae</taxon>
        <taxon>Streptophyta</taxon>
        <taxon>Embryophyta</taxon>
        <taxon>Tracheophyta</taxon>
        <taxon>Spermatophyta</taxon>
        <taxon>Magnoliopsida</taxon>
        <taxon>eudicotyledons</taxon>
        <taxon>Gunneridae</taxon>
        <taxon>Pentapetalae</taxon>
        <taxon>asterids</taxon>
        <taxon>lamiids</taxon>
        <taxon>Solanales</taxon>
        <taxon>Solanaceae</taxon>
        <taxon>Nicotianoideae</taxon>
        <taxon>Nicotianeae</taxon>
        <taxon>Nicotiana</taxon>
    </lineage>
</organism>
<feature type="region of interest" description="Disordered" evidence="1">
    <location>
        <begin position="192"/>
        <end position="211"/>
    </location>
</feature>
<reference evidence="3" key="1">
    <citation type="journal article" date="2013" name="Genome Biol.">
        <title>Reference genomes and transcriptomes of Nicotiana sylvestris and Nicotiana tomentosiformis.</title>
        <authorList>
            <person name="Sierro N."/>
            <person name="Battey J.N."/>
            <person name="Ouadi S."/>
            <person name="Bovet L."/>
            <person name="Goepfert S."/>
            <person name="Bakaher N."/>
            <person name="Peitsch M.C."/>
            <person name="Ivanov N.V."/>
        </authorList>
    </citation>
    <scope>NUCLEOTIDE SEQUENCE [LARGE SCALE GENOMIC DNA]</scope>
</reference>
<dbReference type="RefSeq" id="XP_009783117.1">
    <property type="nucleotide sequence ID" value="XM_009784815.1"/>
</dbReference>
<reference evidence="4" key="2">
    <citation type="submission" date="2025-08" db="UniProtKB">
        <authorList>
            <consortium name="RefSeq"/>
        </authorList>
    </citation>
    <scope>IDENTIFICATION</scope>
    <source>
        <tissue evidence="4">Leaf</tissue>
    </source>
</reference>
<sequence length="249" mass="26715">MVNMARYSTLTLVLLIYLSVKSMAPSAEACYLDSTPGGCPDKNACAETCRPCYRGIGLVYSYCVAPGGGIPYWICRCDMKNGAPCQPVDPPICPKPPATARYINQYLGRNEDTTTVPPPTAIVIGNISEDQKISNSQPTPQHIDNDLSHHDKNENIAPGNVVPPAGLDGIPAVDPIDVSLHVTINENLVVDPESSVRRGTRSATQNAHGSEDGGISLRVIFEMLQAQQAAIAQLQNQNHTPSKVELEPS</sequence>
<feature type="chain" id="PRO_5010518808" evidence="2">
    <location>
        <begin position="30"/>
        <end position="249"/>
    </location>
</feature>
<feature type="region of interest" description="Disordered" evidence="1">
    <location>
        <begin position="132"/>
        <end position="163"/>
    </location>
</feature>